<accession>A0A0E9W6U1</accession>
<protein>
    <submittedName>
        <fullName evidence="1">Uncharacterized protein</fullName>
    </submittedName>
</protein>
<organism evidence="1">
    <name type="scientific">Anguilla anguilla</name>
    <name type="common">European freshwater eel</name>
    <name type="synonym">Muraena anguilla</name>
    <dbReference type="NCBI Taxonomy" id="7936"/>
    <lineage>
        <taxon>Eukaryota</taxon>
        <taxon>Metazoa</taxon>
        <taxon>Chordata</taxon>
        <taxon>Craniata</taxon>
        <taxon>Vertebrata</taxon>
        <taxon>Euteleostomi</taxon>
        <taxon>Actinopterygii</taxon>
        <taxon>Neopterygii</taxon>
        <taxon>Teleostei</taxon>
        <taxon>Anguilliformes</taxon>
        <taxon>Anguillidae</taxon>
        <taxon>Anguilla</taxon>
    </lineage>
</organism>
<reference evidence="1" key="2">
    <citation type="journal article" date="2015" name="Fish Shellfish Immunol.">
        <title>Early steps in the European eel (Anguilla anguilla)-Vibrio vulnificus interaction in the gills: Role of the RtxA13 toxin.</title>
        <authorList>
            <person name="Callol A."/>
            <person name="Pajuelo D."/>
            <person name="Ebbesson L."/>
            <person name="Teles M."/>
            <person name="MacKenzie S."/>
            <person name="Amaro C."/>
        </authorList>
    </citation>
    <scope>NUCLEOTIDE SEQUENCE</scope>
</reference>
<dbReference type="AlphaFoldDB" id="A0A0E9W6U1"/>
<evidence type="ECO:0000313" key="1">
    <source>
        <dbReference type="EMBL" id="JAH86099.1"/>
    </source>
</evidence>
<name>A0A0E9W6U1_ANGAN</name>
<proteinExistence type="predicted"/>
<reference evidence="1" key="1">
    <citation type="submission" date="2014-11" db="EMBL/GenBank/DDBJ databases">
        <authorList>
            <person name="Amaro Gonzalez C."/>
        </authorList>
    </citation>
    <scope>NUCLEOTIDE SEQUENCE</scope>
</reference>
<sequence>MRRAAGFCGFFPPISPWTLLIPVSIKVRSCRFLPQQSLICVFLCCQLA</sequence>
<dbReference type="EMBL" id="GBXM01022478">
    <property type="protein sequence ID" value="JAH86099.1"/>
    <property type="molecule type" value="Transcribed_RNA"/>
</dbReference>